<gene>
    <name evidence="3" type="ORF">GCM10007047_27440</name>
</gene>
<reference evidence="3" key="2">
    <citation type="submission" date="2020-09" db="EMBL/GenBank/DDBJ databases">
        <authorList>
            <person name="Sun Q."/>
            <person name="Kim S."/>
        </authorList>
    </citation>
    <scope>NUCLEOTIDE SEQUENCE</scope>
    <source>
        <strain evidence="3">KCTC 12870</strain>
    </source>
</reference>
<feature type="transmembrane region" description="Helical" evidence="1">
    <location>
        <begin position="58"/>
        <end position="78"/>
    </location>
</feature>
<evidence type="ECO:0000259" key="2">
    <source>
        <dbReference type="Pfam" id="PF01757"/>
    </source>
</evidence>
<proteinExistence type="predicted"/>
<sequence>MVLFEHFGGYPVKYLSTGYYGVDLFLVISGFLITTILLKDKQERFWDSYRIFMGRRFLRIFPLYYAVIAFILIVNITGARDLSIWLLTYTFNYGAVIYNETHENNPIFYLWSLSLEEQFYLFWPLIAICLKKKPRILFGVTFGIVCIGFLQSTHSIFPGLAKFNYTGLVSRMGSLGLGALAATYLRIGTLPTAFFRNRLVELLAFGLLAFSLLASYPYPYRPVFLGLVSLYLVIKATQFEFRLPGVQRALTHRAVVYIGSISYGIYLMHMPFGALMTEYVFDPLWNKIPFASAGPLAVIQYHSWLLKLPLYSGVSILMAALSFRYFEQPILKLKDKWFRYPAKNR</sequence>
<accession>A0A8J3GDR8</accession>
<keyword evidence="4" id="KW-1185">Reference proteome</keyword>
<dbReference type="AlphaFoldDB" id="A0A8J3GDR8"/>
<feature type="transmembrane region" description="Helical" evidence="1">
    <location>
        <begin position="108"/>
        <end position="130"/>
    </location>
</feature>
<feature type="transmembrane region" description="Helical" evidence="1">
    <location>
        <begin position="308"/>
        <end position="326"/>
    </location>
</feature>
<dbReference type="InterPro" id="IPR002656">
    <property type="entry name" value="Acyl_transf_3_dom"/>
</dbReference>
<feature type="domain" description="Acyltransferase 3" evidence="2">
    <location>
        <begin position="16"/>
        <end position="292"/>
    </location>
</feature>
<dbReference type="GO" id="GO:0016747">
    <property type="term" value="F:acyltransferase activity, transferring groups other than amino-acyl groups"/>
    <property type="evidence" value="ECO:0007669"/>
    <property type="project" value="InterPro"/>
</dbReference>
<feature type="transmembrane region" description="Helical" evidence="1">
    <location>
        <begin position="255"/>
        <end position="276"/>
    </location>
</feature>
<protein>
    <submittedName>
        <fullName evidence="3">Acyltransferase</fullName>
    </submittedName>
</protein>
<dbReference type="PANTHER" id="PTHR23028:SF53">
    <property type="entry name" value="ACYL_TRANSF_3 DOMAIN-CONTAINING PROTEIN"/>
    <property type="match status" value="1"/>
</dbReference>
<comment type="caution">
    <text evidence="3">The sequence shown here is derived from an EMBL/GenBank/DDBJ whole genome shotgun (WGS) entry which is preliminary data.</text>
</comment>
<feature type="transmembrane region" description="Helical" evidence="1">
    <location>
        <begin position="224"/>
        <end position="243"/>
    </location>
</feature>
<dbReference type="PANTHER" id="PTHR23028">
    <property type="entry name" value="ACETYLTRANSFERASE"/>
    <property type="match status" value="1"/>
</dbReference>
<feature type="transmembrane region" description="Helical" evidence="1">
    <location>
        <begin position="199"/>
        <end position="218"/>
    </location>
</feature>
<dbReference type="InterPro" id="IPR050879">
    <property type="entry name" value="Acyltransferase_3"/>
</dbReference>
<feature type="transmembrane region" description="Helical" evidence="1">
    <location>
        <begin position="169"/>
        <end position="187"/>
    </location>
</feature>
<keyword evidence="1" id="KW-0472">Membrane</keyword>
<dbReference type="Pfam" id="PF01757">
    <property type="entry name" value="Acyl_transf_3"/>
    <property type="match status" value="1"/>
</dbReference>
<organism evidence="3 4">
    <name type="scientific">Cerasicoccus arenae</name>
    <dbReference type="NCBI Taxonomy" id="424488"/>
    <lineage>
        <taxon>Bacteria</taxon>
        <taxon>Pseudomonadati</taxon>
        <taxon>Verrucomicrobiota</taxon>
        <taxon>Opitutia</taxon>
        <taxon>Puniceicoccales</taxon>
        <taxon>Cerasicoccaceae</taxon>
        <taxon>Cerasicoccus</taxon>
    </lineage>
</organism>
<dbReference type="GO" id="GO:0009103">
    <property type="term" value="P:lipopolysaccharide biosynthetic process"/>
    <property type="evidence" value="ECO:0007669"/>
    <property type="project" value="TreeGrafter"/>
</dbReference>
<dbReference type="Proteomes" id="UP000642829">
    <property type="component" value="Unassembled WGS sequence"/>
</dbReference>
<keyword evidence="1" id="KW-1133">Transmembrane helix</keyword>
<feature type="transmembrane region" description="Helical" evidence="1">
    <location>
        <begin position="20"/>
        <end position="38"/>
    </location>
</feature>
<keyword evidence="1" id="KW-0812">Transmembrane</keyword>
<dbReference type="GO" id="GO:0016020">
    <property type="term" value="C:membrane"/>
    <property type="evidence" value="ECO:0007669"/>
    <property type="project" value="TreeGrafter"/>
</dbReference>
<evidence type="ECO:0000256" key="1">
    <source>
        <dbReference type="SAM" id="Phobius"/>
    </source>
</evidence>
<keyword evidence="3" id="KW-0012">Acyltransferase</keyword>
<reference evidence="3" key="1">
    <citation type="journal article" date="2014" name="Int. J. Syst. Evol. Microbiol.">
        <title>Complete genome sequence of Corynebacterium casei LMG S-19264T (=DSM 44701T), isolated from a smear-ripened cheese.</title>
        <authorList>
            <consortium name="US DOE Joint Genome Institute (JGI-PGF)"/>
            <person name="Walter F."/>
            <person name="Albersmeier A."/>
            <person name="Kalinowski J."/>
            <person name="Ruckert C."/>
        </authorList>
    </citation>
    <scope>NUCLEOTIDE SEQUENCE</scope>
    <source>
        <strain evidence="3">KCTC 12870</strain>
    </source>
</reference>
<name>A0A8J3GDR8_9BACT</name>
<keyword evidence="3" id="KW-0808">Transferase</keyword>
<evidence type="ECO:0000313" key="4">
    <source>
        <dbReference type="Proteomes" id="UP000642829"/>
    </source>
</evidence>
<dbReference type="EMBL" id="BMXG01000020">
    <property type="protein sequence ID" value="GHC08745.1"/>
    <property type="molecule type" value="Genomic_DNA"/>
</dbReference>
<feature type="transmembrane region" description="Helical" evidence="1">
    <location>
        <begin position="137"/>
        <end position="157"/>
    </location>
</feature>
<evidence type="ECO:0000313" key="3">
    <source>
        <dbReference type="EMBL" id="GHC08745.1"/>
    </source>
</evidence>